<organism evidence="2 3">
    <name type="scientific">Passalora fulva</name>
    <name type="common">Tomato leaf mold</name>
    <name type="synonym">Cladosporium fulvum</name>
    <dbReference type="NCBI Taxonomy" id="5499"/>
    <lineage>
        <taxon>Eukaryota</taxon>
        <taxon>Fungi</taxon>
        <taxon>Dikarya</taxon>
        <taxon>Ascomycota</taxon>
        <taxon>Pezizomycotina</taxon>
        <taxon>Dothideomycetes</taxon>
        <taxon>Dothideomycetidae</taxon>
        <taxon>Mycosphaerellales</taxon>
        <taxon>Mycosphaerellaceae</taxon>
        <taxon>Fulvia</taxon>
    </lineage>
</organism>
<keyword evidence="3" id="KW-1185">Reference proteome</keyword>
<dbReference type="KEGG" id="ffu:CLAFUR5_11026"/>
<feature type="signal peptide" evidence="1">
    <location>
        <begin position="1"/>
        <end position="18"/>
    </location>
</feature>
<proteinExistence type="predicted"/>
<gene>
    <name evidence="2" type="ORF">CLAFUR5_11026</name>
</gene>
<dbReference type="AlphaFoldDB" id="A0A9Q8PE91"/>
<evidence type="ECO:0000313" key="3">
    <source>
        <dbReference type="Proteomes" id="UP000756132"/>
    </source>
</evidence>
<dbReference type="EMBL" id="CP090170">
    <property type="protein sequence ID" value="UJO20839.1"/>
    <property type="molecule type" value="Genomic_DNA"/>
</dbReference>
<reference evidence="2" key="2">
    <citation type="journal article" date="2022" name="Microb. Genom.">
        <title>A chromosome-scale genome assembly of the tomato pathogen Cladosporium fulvum reveals a compartmentalized genome architecture and the presence of a dispensable chromosome.</title>
        <authorList>
            <person name="Zaccaron A.Z."/>
            <person name="Chen L.H."/>
            <person name="Samaras A."/>
            <person name="Stergiopoulos I."/>
        </authorList>
    </citation>
    <scope>NUCLEOTIDE SEQUENCE</scope>
    <source>
        <strain evidence="2">Race5_Kim</strain>
    </source>
</reference>
<dbReference type="GeneID" id="71990904"/>
<name>A0A9Q8PE91_PASFU</name>
<sequence>MQFSLITLAALAASTAQAAHSITLYEQKSYGGKSFPFSTNGVHSLGGRYLGSAFTPYTAQSYKFSSNDGCCVHFCYKGVDKGYRCSSSNQPTSSSLIDKVVIGCTLSGLKC</sequence>
<reference evidence="2" key="1">
    <citation type="submission" date="2021-12" db="EMBL/GenBank/DDBJ databases">
        <authorList>
            <person name="Zaccaron A."/>
            <person name="Stergiopoulos I."/>
        </authorList>
    </citation>
    <scope>NUCLEOTIDE SEQUENCE</scope>
    <source>
        <strain evidence="2">Race5_Kim</strain>
    </source>
</reference>
<evidence type="ECO:0000313" key="2">
    <source>
        <dbReference type="EMBL" id="UJO20839.1"/>
    </source>
</evidence>
<protein>
    <submittedName>
        <fullName evidence="2">Uncharacterized protein</fullName>
    </submittedName>
</protein>
<feature type="chain" id="PRO_5040391094" evidence="1">
    <location>
        <begin position="19"/>
        <end position="111"/>
    </location>
</feature>
<evidence type="ECO:0000256" key="1">
    <source>
        <dbReference type="SAM" id="SignalP"/>
    </source>
</evidence>
<dbReference type="Proteomes" id="UP000756132">
    <property type="component" value="Chromosome 8"/>
</dbReference>
<dbReference type="RefSeq" id="XP_047765205.1">
    <property type="nucleotide sequence ID" value="XM_047910174.1"/>
</dbReference>
<accession>A0A9Q8PE91</accession>
<keyword evidence="1" id="KW-0732">Signal</keyword>